<sequence length="306" mass="34450">MKLKNVKKINRLFPVLIVMLLCSCKKQVKEYLPGPEAAGINFYNASEVMNSAADLRKDNYVFINDSVANGVFKQFPKYADVYTPLSDLRQYPYNRTGTIFNQSGVISDRYQYVYYMPIALGTYKFIYSGPNKIFLKDMSVTLNERDELNALYLVESPEADNAYRVVNVPEAYKGTPGKVRIRFVHLGTDSKEFVIKRADANGQDIAADLPKNLPFGGFSDYVELDTAGTSATSKNFVFKIYDVADPSKQVLSTAVPAEPNGSFVVLIQGFRQTTTRRIPTGYANGNTTYQTVNISPNFRINLRRTY</sequence>
<dbReference type="RefSeq" id="WP_008507964.1">
    <property type="nucleotide sequence ID" value="NZ_CM001403.1"/>
</dbReference>
<evidence type="ECO:0008006" key="3">
    <source>
        <dbReference type="Google" id="ProtNLM"/>
    </source>
</evidence>
<accession>H1YHU8</accession>
<dbReference type="PROSITE" id="PS51257">
    <property type="entry name" value="PROKAR_LIPOPROTEIN"/>
    <property type="match status" value="1"/>
</dbReference>
<proteinExistence type="predicted"/>
<protein>
    <recommendedName>
        <fullName evidence="3">DUF4397 domain-containing protein</fullName>
    </recommendedName>
</protein>
<name>H1YHU8_9SPHI</name>
<reference evidence="1" key="1">
    <citation type="submission" date="2011-09" db="EMBL/GenBank/DDBJ databases">
        <title>The permanent draft genome of Mucilaginibacter paludis DSM 18603.</title>
        <authorList>
            <consortium name="US DOE Joint Genome Institute (JGI-PGF)"/>
            <person name="Lucas S."/>
            <person name="Han J."/>
            <person name="Lapidus A."/>
            <person name="Bruce D."/>
            <person name="Goodwin L."/>
            <person name="Pitluck S."/>
            <person name="Peters L."/>
            <person name="Kyrpides N."/>
            <person name="Mavromatis K."/>
            <person name="Ivanova N."/>
            <person name="Mikhailova N."/>
            <person name="Held B."/>
            <person name="Detter J.C."/>
            <person name="Tapia R."/>
            <person name="Han C."/>
            <person name="Land M."/>
            <person name="Hauser L."/>
            <person name="Markowitz V."/>
            <person name="Cheng J.-F."/>
            <person name="Hugenholtz P."/>
            <person name="Woyke T."/>
            <person name="Wu D."/>
            <person name="Tindall B."/>
            <person name="Brambilla E."/>
            <person name="Klenk H.-P."/>
            <person name="Eisen J.A."/>
        </authorList>
    </citation>
    <scope>NUCLEOTIDE SEQUENCE [LARGE SCALE GENOMIC DNA]</scope>
    <source>
        <strain evidence="1">DSM 18603</strain>
    </source>
</reference>
<evidence type="ECO:0000313" key="1">
    <source>
        <dbReference type="EMBL" id="EHQ27498.1"/>
    </source>
</evidence>
<dbReference type="Proteomes" id="UP000002774">
    <property type="component" value="Chromosome"/>
</dbReference>
<dbReference type="EMBL" id="CM001403">
    <property type="protein sequence ID" value="EHQ27498.1"/>
    <property type="molecule type" value="Genomic_DNA"/>
</dbReference>
<dbReference type="AlphaFoldDB" id="H1YHU8"/>
<dbReference type="eggNOG" id="ENOG50347U3">
    <property type="taxonomic scope" value="Bacteria"/>
</dbReference>
<evidence type="ECO:0000313" key="2">
    <source>
        <dbReference type="Proteomes" id="UP000002774"/>
    </source>
</evidence>
<keyword evidence="2" id="KW-1185">Reference proteome</keyword>
<dbReference type="HOGENOM" id="CLU_079040_0_0_10"/>
<dbReference type="STRING" id="714943.Mucpa_3399"/>
<gene>
    <name evidence="1" type="ORF">Mucpa_3399</name>
</gene>
<organism evidence="1 2">
    <name type="scientific">Mucilaginibacter paludis DSM 18603</name>
    <dbReference type="NCBI Taxonomy" id="714943"/>
    <lineage>
        <taxon>Bacteria</taxon>
        <taxon>Pseudomonadati</taxon>
        <taxon>Bacteroidota</taxon>
        <taxon>Sphingobacteriia</taxon>
        <taxon>Sphingobacteriales</taxon>
        <taxon>Sphingobacteriaceae</taxon>
        <taxon>Mucilaginibacter</taxon>
    </lineage>
</organism>